<accession>A0A382VKD5</accession>
<gene>
    <name evidence="1" type="ORF">METZ01_LOCUS399860</name>
</gene>
<dbReference type="EMBL" id="UINC01152690">
    <property type="protein sequence ID" value="SVD47006.1"/>
    <property type="molecule type" value="Genomic_DNA"/>
</dbReference>
<sequence>MNEYFDKFEELIRPIGWRSGMVINSPFEFLASKKKLMMVGHNPGGVPQESETTIKEDWIRHLDDPSFNALKESWGSYPEKYPGTHPIQLLYKALLDNTSLTEEDILSTNVYWKRTKTTELLKVDTSLERSCREGFLYNLEVHEPDCICFLGHASVDIASKWATVNFSKGSSSYPWGNDQI</sequence>
<proteinExistence type="predicted"/>
<organism evidence="1">
    <name type="scientific">marine metagenome</name>
    <dbReference type="NCBI Taxonomy" id="408172"/>
    <lineage>
        <taxon>unclassified sequences</taxon>
        <taxon>metagenomes</taxon>
        <taxon>ecological metagenomes</taxon>
    </lineage>
</organism>
<reference evidence="1" key="1">
    <citation type="submission" date="2018-05" db="EMBL/GenBank/DDBJ databases">
        <authorList>
            <person name="Lanie J.A."/>
            <person name="Ng W.-L."/>
            <person name="Kazmierczak K.M."/>
            <person name="Andrzejewski T.M."/>
            <person name="Davidsen T.M."/>
            <person name="Wayne K.J."/>
            <person name="Tettelin H."/>
            <person name="Glass J.I."/>
            <person name="Rusch D."/>
            <person name="Podicherti R."/>
            <person name="Tsui H.-C.T."/>
            <person name="Winkler M.E."/>
        </authorList>
    </citation>
    <scope>NUCLEOTIDE SEQUENCE</scope>
</reference>
<dbReference type="AlphaFoldDB" id="A0A382VKD5"/>
<evidence type="ECO:0008006" key="2">
    <source>
        <dbReference type="Google" id="ProtNLM"/>
    </source>
</evidence>
<name>A0A382VKD5_9ZZZZ</name>
<evidence type="ECO:0000313" key="1">
    <source>
        <dbReference type="EMBL" id="SVD47006.1"/>
    </source>
</evidence>
<feature type="non-terminal residue" evidence="1">
    <location>
        <position position="180"/>
    </location>
</feature>
<protein>
    <recommendedName>
        <fullName evidence="2">Uracil-DNA glycosylase-like domain-containing protein</fullName>
    </recommendedName>
</protein>